<feature type="compositionally biased region" description="Polar residues" evidence="2">
    <location>
        <begin position="284"/>
        <end position="299"/>
    </location>
</feature>
<dbReference type="AlphaFoldDB" id="A0ABD3EW71"/>
<evidence type="ECO:0008006" key="5">
    <source>
        <dbReference type="Google" id="ProtNLM"/>
    </source>
</evidence>
<dbReference type="Proteomes" id="UP001632037">
    <property type="component" value="Unassembled WGS sequence"/>
</dbReference>
<reference evidence="3 4" key="1">
    <citation type="submission" date="2024-09" db="EMBL/GenBank/DDBJ databases">
        <title>Genome sequencing and assembly of Phytophthora oleae, isolate VK10A, causative agent of rot of olive drupes.</title>
        <authorList>
            <person name="Conti Taguali S."/>
            <person name="Riolo M."/>
            <person name="La Spada F."/>
            <person name="Cacciola S.O."/>
            <person name="Dionisio G."/>
        </authorList>
    </citation>
    <scope>NUCLEOTIDE SEQUENCE [LARGE SCALE GENOMIC DNA]</scope>
    <source>
        <strain evidence="3 4">VK10A</strain>
    </source>
</reference>
<feature type="region of interest" description="Disordered" evidence="2">
    <location>
        <begin position="65"/>
        <end position="107"/>
    </location>
</feature>
<name>A0ABD3EW71_9STRA</name>
<evidence type="ECO:0000256" key="1">
    <source>
        <dbReference type="SAM" id="Coils"/>
    </source>
</evidence>
<feature type="coiled-coil region" evidence="1">
    <location>
        <begin position="231"/>
        <end position="276"/>
    </location>
</feature>
<accession>A0ABD3EW71</accession>
<organism evidence="3 4">
    <name type="scientific">Phytophthora oleae</name>
    <dbReference type="NCBI Taxonomy" id="2107226"/>
    <lineage>
        <taxon>Eukaryota</taxon>
        <taxon>Sar</taxon>
        <taxon>Stramenopiles</taxon>
        <taxon>Oomycota</taxon>
        <taxon>Peronosporomycetes</taxon>
        <taxon>Peronosporales</taxon>
        <taxon>Peronosporaceae</taxon>
        <taxon>Phytophthora</taxon>
    </lineage>
</organism>
<gene>
    <name evidence="3" type="ORF">V7S43_017673</name>
</gene>
<keyword evidence="4" id="KW-1185">Reference proteome</keyword>
<feature type="compositionally biased region" description="Basic residues" evidence="2">
    <location>
        <begin position="141"/>
        <end position="154"/>
    </location>
</feature>
<evidence type="ECO:0000313" key="4">
    <source>
        <dbReference type="Proteomes" id="UP001632037"/>
    </source>
</evidence>
<evidence type="ECO:0000256" key="2">
    <source>
        <dbReference type="SAM" id="MobiDB-lite"/>
    </source>
</evidence>
<evidence type="ECO:0000313" key="3">
    <source>
        <dbReference type="EMBL" id="KAL3657354.1"/>
    </source>
</evidence>
<sequence>MSDGEDTELLERARRLCLTARQLELPVLLPGFGKTLVELEEKSVSDETTPVDVEEDKLPLIALKKHRKSLKQPEDKAKLEQEEKKKHERRVEMVKQAQERARARVARTSQLEQQQTLREAEQQQSEAVSAAEECAEKIRRAKESRRRANKRVRIQRREKTLGTPPLVTAPGIGPNPTKLNVFHRKTMRRVQTSSQKVIHSDKVDLVDSSERNEDADADQKLMERRLRLETAARLKRMKQLEENQKRQEQEEFEQGLQKFKRKLREMDRVAKGLRKQASIPLIHESSTFDTDETTCSQEIPSPVADTRCPSPVPEKLVLGSTNQDEDFSSDSDEPRNFHSPAKRPAPTGVLSPRTAEADTRRSKSRPRLPAWKQPPVPLQPTQCYSYRAIIPAYSRAPLTAPGYSTAATLISETRFRAQEISRHMK</sequence>
<feature type="region of interest" description="Disordered" evidence="2">
    <location>
        <begin position="284"/>
        <end position="375"/>
    </location>
</feature>
<keyword evidence="1" id="KW-0175">Coiled coil</keyword>
<feature type="region of interest" description="Disordered" evidence="2">
    <location>
        <begin position="141"/>
        <end position="179"/>
    </location>
</feature>
<proteinExistence type="predicted"/>
<dbReference type="EMBL" id="JBIMZQ010000065">
    <property type="protein sequence ID" value="KAL3657354.1"/>
    <property type="molecule type" value="Genomic_DNA"/>
</dbReference>
<feature type="compositionally biased region" description="Basic and acidic residues" evidence="2">
    <location>
        <begin position="71"/>
        <end position="102"/>
    </location>
</feature>
<protein>
    <recommendedName>
        <fullName evidence="5">Inner centromere protein ARK-binding domain-containing protein</fullName>
    </recommendedName>
</protein>
<comment type="caution">
    <text evidence="3">The sequence shown here is derived from an EMBL/GenBank/DDBJ whole genome shotgun (WGS) entry which is preliminary data.</text>
</comment>